<feature type="region of interest" description="Disordered" evidence="1">
    <location>
        <begin position="1"/>
        <end position="27"/>
    </location>
</feature>
<organism evidence="2 3">
    <name type="scientific">Colletotrichum shisoi</name>
    <dbReference type="NCBI Taxonomy" id="2078593"/>
    <lineage>
        <taxon>Eukaryota</taxon>
        <taxon>Fungi</taxon>
        <taxon>Dikarya</taxon>
        <taxon>Ascomycota</taxon>
        <taxon>Pezizomycotina</taxon>
        <taxon>Sordariomycetes</taxon>
        <taxon>Hypocreomycetidae</taxon>
        <taxon>Glomerellales</taxon>
        <taxon>Glomerellaceae</taxon>
        <taxon>Colletotrichum</taxon>
        <taxon>Colletotrichum destructivum species complex</taxon>
    </lineage>
</organism>
<comment type="caution">
    <text evidence="2">The sequence shown here is derived from an EMBL/GenBank/DDBJ whole genome shotgun (WGS) entry which is preliminary data.</text>
</comment>
<gene>
    <name evidence="2" type="ORF">CSHISOI_04507</name>
</gene>
<reference evidence="2 3" key="1">
    <citation type="journal article" date="2019" name="Sci. Rep.">
        <title>Colletotrichum shisoi sp. nov., an anthracnose pathogen of Perilla frutescens in Japan: molecular phylogenetic, morphological and genomic evidence.</title>
        <authorList>
            <person name="Gan P."/>
            <person name="Tsushima A."/>
            <person name="Hiroyama R."/>
            <person name="Narusaka M."/>
            <person name="Takano Y."/>
            <person name="Narusaka Y."/>
            <person name="Kawaradani M."/>
            <person name="Damm U."/>
            <person name="Shirasu K."/>
        </authorList>
    </citation>
    <scope>NUCLEOTIDE SEQUENCE [LARGE SCALE GENOMIC DNA]</scope>
    <source>
        <strain evidence="2 3">PG-2018a</strain>
    </source>
</reference>
<dbReference type="Proteomes" id="UP000326340">
    <property type="component" value="Unassembled WGS sequence"/>
</dbReference>
<protein>
    <submittedName>
        <fullName evidence="2">Uncharacterized protein</fullName>
    </submittedName>
</protein>
<dbReference type="AlphaFoldDB" id="A0A5Q4BV32"/>
<keyword evidence="3" id="KW-1185">Reference proteome</keyword>
<dbReference type="EMBL" id="PUHP01000323">
    <property type="protein sequence ID" value="TQN70933.1"/>
    <property type="molecule type" value="Genomic_DNA"/>
</dbReference>
<name>A0A5Q4BV32_9PEZI</name>
<evidence type="ECO:0000256" key="1">
    <source>
        <dbReference type="SAM" id="MobiDB-lite"/>
    </source>
</evidence>
<sequence>MPQPRSSKTGTHERRDVPASMASPNPTATICRQSQRLQHTTAAAKQSVDQDQPHAVKTCCLQNAAMVHRHLAIANC</sequence>
<evidence type="ECO:0000313" key="3">
    <source>
        <dbReference type="Proteomes" id="UP000326340"/>
    </source>
</evidence>
<proteinExistence type="predicted"/>
<evidence type="ECO:0000313" key="2">
    <source>
        <dbReference type="EMBL" id="TQN70933.1"/>
    </source>
</evidence>
<accession>A0A5Q4BV32</accession>